<feature type="compositionally biased region" description="Basic and acidic residues" evidence="4">
    <location>
        <begin position="52"/>
        <end position="68"/>
    </location>
</feature>
<comment type="similarity">
    <text evidence="2">Belongs to the TLS1 family.</text>
</comment>
<evidence type="ECO:0000256" key="1">
    <source>
        <dbReference type="ARBA" id="ARBA00004123"/>
    </source>
</evidence>
<proteinExistence type="inferred from homology"/>
<dbReference type="Proteomes" id="UP000320762">
    <property type="component" value="Unassembled WGS sequence"/>
</dbReference>
<evidence type="ECO:0000256" key="4">
    <source>
        <dbReference type="SAM" id="MobiDB-lite"/>
    </source>
</evidence>
<dbReference type="EMBL" id="VDMD01000002">
    <property type="protein sequence ID" value="TRM67908.1"/>
    <property type="molecule type" value="Genomic_DNA"/>
</dbReference>
<feature type="region of interest" description="Disordered" evidence="4">
    <location>
        <begin position="52"/>
        <end position="121"/>
    </location>
</feature>
<comment type="caution">
    <text evidence="5">The sequence shown here is derived from an EMBL/GenBank/DDBJ whole genome shotgun (WGS) entry which is preliminary data.</text>
</comment>
<dbReference type="InterPro" id="IPR010756">
    <property type="entry name" value="Tls1-like"/>
</dbReference>
<dbReference type="Pfam" id="PF07052">
    <property type="entry name" value="Hep_59"/>
    <property type="match status" value="1"/>
</dbReference>
<feature type="region of interest" description="Disordered" evidence="4">
    <location>
        <begin position="1"/>
        <end position="36"/>
    </location>
</feature>
<feature type="compositionally biased region" description="Polar residues" evidence="4">
    <location>
        <begin position="110"/>
        <end position="121"/>
    </location>
</feature>
<evidence type="ECO:0000313" key="6">
    <source>
        <dbReference type="Proteomes" id="UP000320762"/>
    </source>
</evidence>
<dbReference type="STRING" id="97359.A0A550CSZ4"/>
<dbReference type="OrthoDB" id="5627at2759"/>
<evidence type="ECO:0000256" key="3">
    <source>
        <dbReference type="ARBA" id="ARBA00023242"/>
    </source>
</evidence>
<reference evidence="5 6" key="1">
    <citation type="journal article" date="2019" name="New Phytol.">
        <title>Comparative genomics reveals unique wood-decay strategies and fruiting body development in the Schizophyllaceae.</title>
        <authorList>
            <person name="Almasi E."/>
            <person name="Sahu N."/>
            <person name="Krizsan K."/>
            <person name="Balint B."/>
            <person name="Kovacs G.M."/>
            <person name="Kiss B."/>
            <person name="Cseklye J."/>
            <person name="Drula E."/>
            <person name="Henrissat B."/>
            <person name="Nagy I."/>
            <person name="Chovatia M."/>
            <person name="Adam C."/>
            <person name="LaButti K."/>
            <person name="Lipzen A."/>
            <person name="Riley R."/>
            <person name="Grigoriev I.V."/>
            <person name="Nagy L.G."/>
        </authorList>
    </citation>
    <scope>NUCLEOTIDE SEQUENCE [LARGE SCALE GENOMIC DNA]</scope>
    <source>
        <strain evidence="5 6">NL-1724</strain>
    </source>
</reference>
<evidence type="ECO:0000256" key="2">
    <source>
        <dbReference type="ARBA" id="ARBA00007643"/>
    </source>
</evidence>
<feature type="compositionally biased region" description="Basic and acidic residues" evidence="4">
    <location>
        <begin position="261"/>
        <end position="270"/>
    </location>
</feature>
<name>A0A550CSZ4_9AGAR</name>
<evidence type="ECO:0000313" key="5">
    <source>
        <dbReference type="EMBL" id="TRM67908.1"/>
    </source>
</evidence>
<organism evidence="5 6">
    <name type="scientific">Schizophyllum amplum</name>
    <dbReference type="NCBI Taxonomy" id="97359"/>
    <lineage>
        <taxon>Eukaryota</taxon>
        <taxon>Fungi</taxon>
        <taxon>Dikarya</taxon>
        <taxon>Basidiomycota</taxon>
        <taxon>Agaricomycotina</taxon>
        <taxon>Agaricomycetes</taxon>
        <taxon>Agaricomycetidae</taxon>
        <taxon>Agaricales</taxon>
        <taxon>Schizophyllaceae</taxon>
        <taxon>Schizophyllum</taxon>
    </lineage>
</organism>
<protein>
    <submittedName>
        <fullName evidence="5">Hepatocellular carcinoma-associated antigen 59-domain-containing protein</fullName>
    </submittedName>
</protein>
<dbReference type="PANTHER" id="PTHR13486">
    <property type="entry name" value="TELOMERE LENGTH AND SILENCING PROTEIN 1 TLS1 FAMILY MEMBER"/>
    <property type="match status" value="1"/>
</dbReference>
<gene>
    <name evidence="5" type="ORF">BD626DRAFT_480161</name>
</gene>
<accession>A0A550CSZ4</accession>
<dbReference type="AlphaFoldDB" id="A0A550CSZ4"/>
<keyword evidence="6" id="KW-1185">Reference proteome</keyword>
<dbReference type="PANTHER" id="PTHR13486:SF2">
    <property type="entry name" value="SPLICING FACTOR C9ORF78"/>
    <property type="match status" value="1"/>
</dbReference>
<comment type="subcellular location">
    <subcellularLocation>
        <location evidence="1">Nucleus</location>
    </subcellularLocation>
</comment>
<feature type="region of interest" description="Disordered" evidence="4">
    <location>
        <begin position="254"/>
        <end position="291"/>
    </location>
</feature>
<dbReference type="GO" id="GO:0000398">
    <property type="term" value="P:mRNA splicing, via spliceosome"/>
    <property type="evidence" value="ECO:0007669"/>
    <property type="project" value="TreeGrafter"/>
</dbReference>
<dbReference type="GO" id="GO:0005681">
    <property type="term" value="C:spliceosomal complex"/>
    <property type="evidence" value="ECO:0007669"/>
    <property type="project" value="TreeGrafter"/>
</dbReference>
<sequence length="291" mass="33435">MSLFKKRAKAPTARVREPAQLEQVEPQADAGDVMQDEDEKLSLADLIELRKLRKAHEGIDAKKLSQGDRKKRKRAAPEEQGGLRKGARVEPAEDEETEEGKTAKARRVVRNNNFTQQTNTLDIDKHMMAYIEQNLTVRGRPQDPDDEQTQGPLDPQEALYKLSDRWMLTKQNAPEDGSVTNSMTMLTAIPEVDLGMDARLKNIEETEKAKRLIAEEKQGRKLTDEEAHLVATRFYRPHLKTKSDADIMRDAKLEAMGMQPKDQERRRSGQDRPQMATDEMVMERFKKRMRK</sequence>
<keyword evidence="3" id="KW-0539">Nucleus</keyword>